<proteinExistence type="predicted"/>
<reference evidence="3 4" key="1">
    <citation type="journal article" date="2014" name="Genome Announc.">
        <title>Draft Genome Sequences of Two Isolates of the Roseobacter Group, Sulfitobacter sp. Strains 3SOLIMAR09 and 1FIGIMAR09, from Harbors of Mallorca Island (Mediterranean Sea).</title>
        <authorList>
            <person name="Mas-Llado M."/>
            <person name="Pina-Villalonga J.M."/>
            <person name="Brunet-Galmes I."/>
            <person name="Nogales B."/>
            <person name="Bosch R."/>
        </authorList>
    </citation>
    <scope>NUCLEOTIDE SEQUENCE [LARGE SCALE GENOMIC DNA]</scope>
    <source>
        <strain evidence="3 4">1FIGIMAR09</strain>
    </source>
</reference>
<dbReference type="AlphaFoldDB" id="A0A061SUA3"/>
<evidence type="ECO:0000259" key="2">
    <source>
        <dbReference type="PROSITE" id="PS50110"/>
    </source>
</evidence>
<keyword evidence="1" id="KW-0597">Phosphoprotein</keyword>
<evidence type="ECO:0000256" key="1">
    <source>
        <dbReference type="PROSITE-ProRule" id="PRU00169"/>
    </source>
</evidence>
<dbReference type="InterPro" id="IPR052893">
    <property type="entry name" value="TCS_response_regulator"/>
</dbReference>
<dbReference type="RefSeq" id="WP_037908367.1">
    <property type="nucleotide sequence ID" value="NZ_JEMU01000008.1"/>
</dbReference>
<organism evidence="3 4">
    <name type="scientific">Sulfitobacter mediterraneus</name>
    <dbReference type="NCBI Taxonomy" id="83219"/>
    <lineage>
        <taxon>Bacteria</taxon>
        <taxon>Pseudomonadati</taxon>
        <taxon>Pseudomonadota</taxon>
        <taxon>Alphaproteobacteria</taxon>
        <taxon>Rhodobacterales</taxon>
        <taxon>Roseobacteraceae</taxon>
        <taxon>Sulfitobacter</taxon>
    </lineage>
</organism>
<accession>A0A061SUA3</accession>
<evidence type="ECO:0000313" key="3">
    <source>
        <dbReference type="EMBL" id="KAJ03049.1"/>
    </source>
</evidence>
<comment type="caution">
    <text evidence="3">The sequence shown here is derived from an EMBL/GenBank/DDBJ whole genome shotgun (WGS) entry which is preliminary data.</text>
</comment>
<dbReference type="Proteomes" id="UP000027337">
    <property type="component" value="Unassembled WGS sequence"/>
</dbReference>
<dbReference type="PROSITE" id="PS50110">
    <property type="entry name" value="RESPONSE_REGULATORY"/>
    <property type="match status" value="1"/>
</dbReference>
<dbReference type="SMART" id="SM00448">
    <property type="entry name" value="REC"/>
    <property type="match status" value="1"/>
</dbReference>
<dbReference type="Gene3D" id="3.40.50.2300">
    <property type="match status" value="1"/>
</dbReference>
<feature type="domain" description="Response regulatory" evidence="2">
    <location>
        <begin position="10"/>
        <end position="135"/>
    </location>
</feature>
<evidence type="ECO:0000313" key="4">
    <source>
        <dbReference type="Proteomes" id="UP000027337"/>
    </source>
</evidence>
<dbReference type="InterPro" id="IPR001789">
    <property type="entry name" value="Sig_transdc_resp-reg_receiver"/>
</dbReference>
<keyword evidence="4" id="KW-1185">Reference proteome</keyword>
<dbReference type="Pfam" id="PF00072">
    <property type="entry name" value="Response_reg"/>
    <property type="match status" value="1"/>
</dbReference>
<feature type="modified residue" description="4-aspartylphosphate" evidence="1">
    <location>
        <position position="68"/>
    </location>
</feature>
<sequence length="145" mass="16181">MRSKELKEARFLIVDDDEISVMAMQRAMRKLKISNETHVCTDGQHALEFLKAQLEEHSCLPPYIVTLDLNMPGMGGLELLDALRADPDLSRVVVFVFTTSDTPQDVQSAYDHNVAGYVVKENPSETLATALNMLGTYSRIVELPV</sequence>
<dbReference type="eggNOG" id="COG0784">
    <property type="taxonomic scope" value="Bacteria"/>
</dbReference>
<dbReference type="GO" id="GO:0000160">
    <property type="term" value="P:phosphorelay signal transduction system"/>
    <property type="evidence" value="ECO:0007669"/>
    <property type="project" value="InterPro"/>
</dbReference>
<gene>
    <name evidence="3" type="ORF">PM02_11355</name>
</gene>
<protein>
    <submittedName>
        <fullName evidence="3">Chemotaxis protein CheY</fullName>
    </submittedName>
</protein>
<name>A0A061SUA3_9RHOB</name>
<dbReference type="InterPro" id="IPR011006">
    <property type="entry name" value="CheY-like_superfamily"/>
</dbReference>
<dbReference type="PANTHER" id="PTHR44520:SF2">
    <property type="entry name" value="RESPONSE REGULATOR RCP1"/>
    <property type="match status" value="1"/>
</dbReference>
<dbReference type="EMBL" id="JEMU01000008">
    <property type="protein sequence ID" value="KAJ03049.1"/>
    <property type="molecule type" value="Genomic_DNA"/>
</dbReference>
<dbReference type="PANTHER" id="PTHR44520">
    <property type="entry name" value="RESPONSE REGULATOR RCP1-RELATED"/>
    <property type="match status" value="1"/>
</dbReference>
<dbReference type="SUPFAM" id="SSF52172">
    <property type="entry name" value="CheY-like"/>
    <property type="match status" value="1"/>
</dbReference>
<dbReference type="CDD" id="cd17557">
    <property type="entry name" value="REC_Rcp-like"/>
    <property type="match status" value="1"/>
</dbReference>
<dbReference type="STRING" id="83219.PM02_11355"/>